<dbReference type="AlphaFoldDB" id="S3DG47"/>
<dbReference type="Pfam" id="PF04424">
    <property type="entry name" value="MINDY_DUB"/>
    <property type="match status" value="1"/>
</dbReference>
<dbReference type="GO" id="GO:0004843">
    <property type="term" value="F:cysteine-type deubiquitinase activity"/>
    <property type="evidence" value="ECO:0007669"/>
    <property type="project" value="InterPro"/>
</dbReference>
<dbReference type="KEGG" id="glz:GLAREA_03948"/>
<dbReference type="RefSeq" id="XP_008082392.1">
    <property type="nucleotide sequence ID" value="XM_008084201.1"/>
</dbReference>
<feature type="compositionally biased region" description="Polar residues" evidence="1">
    <location>
        <begin position="335"/>
        <end position="346"/>
    </location>
</feature>
<dbReference type="InterPro" id="IPR007518">
    <property type="entry name" value="MINDY"/>
</dbReference>
<dbReference type="OMA" id="DEIVWET"/>
<dbReference type="GO" id="GO:0016807">
    <property type="term" value="F:cysteine-type carboxypeptidase activity"/>
    <property type="evidence" value="ECO:0007669"/>
    <property type="project" value="TreeGrafter"/>
</dbReference>
<feature type="compositionally biased region" description="Low complexity" evidence="1">
    <location>
        <begin position="107"/>
        <end position="118"/>
    </location>
</feature>
<organism evidence="3 4">
    <name type="scientific">Glarea lozoyensis (strain ATCC 20868 / MF5171)</name>
    <dbReference type="NCBI Taxonomy" id="1116229"/>
    <lineage>
        <taxon>Eukaryota</taxon>
        <taxon>Fungi</taxon>
        <taxon>Dikarya</taxon>
        <taxon>Ascomycota</taxon>
        <taxon>Pezizomycotina</taxon>
        <taxon>Leotiomycetes</taxon>
        <taxon>Helotiales</taxon>
        <taxon>Helotiaceae</taxon>
        <taxon>Glarea</taxon>
    </lineage>
</organism>
<feature type="region of interest" description="Disordered" evidence="1">
    <location>
        <begin position="720"/>
        <end position="780"/>
    </location>
</feature>
<dbReference type="HOGENOM" id="CLU_007080_1_1_1"/>
<dbReference type="eggNOG" id="KOG2427">
    <property type="taxonomic scope" value="Eukaryota"/>
</dbReference>
<feature type="region of interest" description="Disordered" evidence="1">
    <location>
        <begin position="792"/>
        <end position="964"/>
    </location>
</feature>
<dbReference type="GO" id="GO:1990380">
    <property type="term" value="F:K48-linked deubiquitinase activity"/>
    <property type="evidence" value="ECO:0007669"/>
    <property type="project" value="InterPro"/>
</dbReference>
<gene>
    <name evidence="3" type="ORF">GLAREA_03948</name>
</gene>
<dbReference type="EMBL" id="KE145363">
    <property type="protein sequence ID" value="EPE30981.1"/>
    <property type="molecule type" value="Genomic_DNA"/>
</dbReference>
<feature type="compositionally biased region" description="Low complexity" evidence="1">
    <location>
        <begin position="222"/>
        <end position="232"/>
    </location>
</feature>
<reference evidence="3 4" key="1">
    <citation type="journal article" date="2013" name="BMC Genomics">
        <title>Genomics-driven discovery of the pneumocandin biosynthetic gene cluster in the fungus Glarea lozoyensis.</title>
        <authorList>
            <person name="Chen L."/>
            <person name="Yue Q."/>
            <person name="Zhang X."/>
            <person name="Xiang M."/>
            <person name="Wang C."/>
            <person name="Li S."/>
            <person name="Che Y."/>
            <person name="Ortiz-Lopez F.J."/>
            <person name="Bills G.F."/>
            <person name="Liu X."/>
            <person name="An Z."/>
        </authorList>
    </citation>
    <scope>NUCLEOTIDE SEQUENCE [LARGE SCALE GENOMIC DNA]</scope>
    <source>
        <strain evidence="4">ATCC 20868 / MF5171</strain>
    </source>
</reference>
<dbReference type="Proteomes" id="UP000016922">
    <property type="component" value="Unassembled WGS sequence"/>
</dbReference>
<dbReference type="GeneID" id="19463003"/>
<dbReference type="InterPro" id="IPR033979">
    <property type="entry name" value="MINDY_domain"/>
</dbReference>
<evidence type="ECO:0000259" key="2">
    <source>
        <dbReference type="Pfam" id="PF04424"/>
    </source>
</evidence>
<evidence type="ECO:0000256" key="1">
    <source>
        <dbReference type="SAM" id="MobiDB-lite"/>
    </source>
</evidence>
<feature type="compositionally biased region" description="Polar residues" evidence="1">
    <location>
        <begin position="388"/>
        <end position="401"/>
    </location>
</feature>
<evidence type="ECO:0000313" key="3">
    <source>
        <dbReference type="EMBL" id="EPE30981.1"/>
    </source>
</evidence>
<feature type="compositionally biased region" description="Acidic residues" evidence="1">
    <location>
        <begin position="245"/>
        <end position="259"/>
    </location>
</feature>
<feature type="domain" description="MINDY deubiquitinase" evidence="2">
    <location>
        <begin position="410"/>
        <end position="712"/>
    </location>
</feature>
<dbReference type="GO" id="GO:0071108">
    <property type="term" value="P:protein K48-linked deubiquitination"/>
    <property type="evidence" value="ECO:0007669"/>
    <property type="project" value="TreeGrafter"/>
</dbReference>
<feature type="compositionally biased region" description="Polar residues" evidence="1">
    <location>
        <begin position="527"/>
        <end position="538"/>
    </location>
</feature>
<dbReference type="PANTHER" id="PTHR18063">
    <property type="entry name" value="NF-E2 INDUCIBLE PROTEIN"/>
    <property type="match status" value="1"/>
</dbReference>
<feature type="compositionally biased region" description="Low complexity" evidence="1">
    <location>
        <begin position="823"/>
        <end position="836"/>
    </location>
</feature>
<feature type="region of interest" description="Disordered" evidence="1">
    <location>
        <begin position="519"/>
        <end position="545"/>
    </location>
</feature>
<name>S3DG47_GLAL2</name>
<dbReference type="STRING" id="1116229.S3DG47"/>
<accession>S3DG47</accession>
<dbReference type="GO" id="GO:0005829">
    <property type="term" value="C:cytosol"/>
    <property type="evidence" value="ECO:0007669"/>
    <property type="project" value="TreeGrafter"/>
</dbReference>
<feature type="compositionally biased region" description="Pro residues" evidence="1">
    <location>
        <begin position="163"/>
        <end position="172"/>
    </location>
</feature>
<feature type="compositionally biased region" description="Polar residues" evidence="1">
    <location>
        <begin position="179"/>
        <end position="191"/>
    </location>
</feature>
<proteinExistence type="predicted"/>
<evidence type="ECO:0000313" key="4">
    <source>
        <dbReference type="Proteomes" id="UP000016922"/>
    </source>
</evidence>
<sequence length="964" mass="103871">MVTRKPVPQQADGGLAPYPSSPPYPVTPTSKPPTSQDFRVQDAREQLRNSVTDSEPESPNAWRDDDEAPGEYLSASKTGKPPTAIIPESLRVGPASLSNSSSREPLRVASADVSRASSNEQLRPDPSTNPFVKKHMQDGSENRESSAGAWGNVSELSAEAPKKAPPPIPQHQPPIQGLANLSVSEPSTNPWQPALNKNPRTEALPIPTMRHEDSGNEAWSSAPPAKKAPAAPQALDTSQQPVLVDIEEPESPAWDEDEPSPIVQEMPSTVAKESQQISDDSHAWDNDQGHNVKPVASEATPFVAHDDTSQSGEGWNLVNHETVADGAQQSGIISSDQSFPAQSAAHSGTRDDIGPPLPPRTSTEIPLQRNISEEHAPAQPPRPVIVTDTPSSTSVNSQGPNSAVRKQKKETYEIKKITWHDVNASQNPRTSPILVQNLNGPCPLLALVNALTLSTPAGVDTALIETLRSREQVSLGLLLDAVFDELMSGRRGGAAQELPDVSDLYSFLITLHTGMNVNPRFSPPAANKSSTDPRNSMSHVHPSEREAALPGTFEDTREMKLYSTFAIPLIHGWLPELDSPAYAALCRSAQSYEEAQNIMFNEEPLEDKLRHEGLSFEEQAKLEDIGTIKAFFTSNATQLTSFGLSTITTSVAPGAVAILFRNDHFSTLYRHPQTLQLLQLVTDMGYAGHEEVVWESLIDVNGENAEFFSGDFRLVGGAPATSSTAGNAHESGNGWTAVAGSRGSANHRGGHQPASSLSSIPQNVPSDLEPPQSPTTEQEDHDLALALQLQEEEEQRHEQEMARRRRETELSQQYIEQSGAGRGANSRSGNNVPVTRGRGGTVRGRGAGRGAVIETRPEIPPRRNNQANTAADPEAGVDAPPPSYEQAANQPAYAPPTNHPAHPSSSPVTARRESAYSANSARPQIAGRGRRATGTSSVYQDQGPNSRPQQVQRPGERERDCIVM</sequence>
<keyword evidence="4" id="KW-1185">Reference proteome</keyword>
<feature type="region of interest" description="Disordered" evidence="1">
    <location>
        <begin position="335"/>
        <end position="408"/>
    </location>
</feature>
<protein>
    <recommendedName>
        <fullName evidence="2">MINDY deubiquitinase domain-containing protein</fullName>
    </recommendedName>
</protein>
<dbReference type="PANTHER" id="PTHR18063:SF6">
    <property type="entry name" value="UBIQUITIN CARBOXYL-TERMINAL HYDROLASE"/>
    <property type="match status" value="1"/>
</dbReference>
<feature type="compositionally biased region" description="Basic and acidic residues" evidence="1">
    <location>
        <begin position="279"/>
        <end position="290"/>
    </location>
</feature>
<feature type="compositionally biased region" description="Polar residues" evidence="1">
    <location>
        <begin position="753"/>
        <end position="765"/>
    </location>
</feature>
<feature type="compositionally biased region" description="Polar residues" evidence="1">
    <location>
        <begin position="933"/>
        <end position="952"/>
    </location>
</feature>
<feature type="compositionally biased region" description="Gly residues" evidence="1">
    <location>
        <begin position="837"/>
        <end position="849"/>
    </location>
</feature>
<feature type="region of interest" description="Disordered" evidence="1">
    <location>
        <begin position="1"/>
        <end position="293"/>
    </location>
</feature>
<feature type="compositionally biased region" description="Basic and acidic residues" evidence="1">
    <location>
        <begin position="135"/>
        <end position="144"/>
    </location>
</feature>
<feature type="compositionally biased region" description="Basic and acidic residues" evidence="1">
    <location>
        <begin position="794"/>
        <end position="809"/>
    </location>
</feature>
<feature type="compositionally biased region" description="Basic and acidic residues" evidence="1">
    <location>
        <begin position="954"/>
        <end position="964"/>
    </location>
</feature>
<dbReference type="GO" id="GO:0071944">
    <property type="term" value="C:cell periphery"/>
    <property type="evidence" value="ECO:0007669"/>
    <property type="project" value="TreeGrafter"/>
</dbReference>
<dbReference type="OrthoDB" id="10261212at2759"/>